<proteinExistence type="predicted"/>
<keyword evidence="1" id="KW-0472">Membrane</keyword>
<dbReference type="EMBL" id="QCYK01000002">
    <property type="protein sequence ID" value="PUZ26280.1"/>
    <property type="molecule type" value="Genomic_DNA"/>
</dbReference>
<feature type="transmembrane region" description="Helical" evidence="1">
    <location>
        <begin position="317"/>
        <end position="336"/>
    </location>
</feature>
<comment type="caution">
    <text evidence="2">The sequence shown here is derived from an EMBL/GenBank/DDBJ whole genome shotgun (WGS) entry which is preliminary data.</text>
</comment>
<keyword evidence="1" id="KW-1133">Transmembrane helix</keyword>
<keyword evidence="1" id="KW-0812">Transmembrane</keyword>
<keyword evidence="3" id="KW-1185">Reference proteome</keyword>
<evidence type="ECO:0008006" key="4">
    <source>
        <dbReference type="Google" id="ProtNLM"/>
    </source>
</evidence>
<evidence type="ECO:0000256" key="1">
    <source>
        <dbReference type="SAM" id="Phobius"/>
    </source>
</evidence>
<evidence type="ECO:0000313" key="2">
    <source>
        <dbReference type="EMBL" id="PUZ26280.1"/>
    </source>
</evidence>
<accession>A0A2T7BJ17</accession>
<dbReference type="RefSeq" id="WP_108688118.1">
    <property type="nucleotide sequence ID" value="NZ_QCYK01000002.1"/>
</dbReference>
<organism evidence="2 3">
    <name type="scientific">Chitinophaga parva</name>
    <dbReference type="NCBI Taxonomy" id="2169414"/>
    <lineage>
        <taxon>Bacteria</taxon>
        <taxon>Pseudomonadati</taxon>
        <taxon>Bacteroidota</taxon>
        <taxon>Chitinophagia</taxon>
        <taxon>Chitinophagales</taxon>
        <taxon>Chitinophagaceae</taxon>
        <taxon>Chitinophaga</taxon>
    </lineage>
</organism>
<dbReference type="Proteomes" id="UP000244450">
    <property type="component" value="Unassembled WGS sequence"/>
</dbReference>
<sequence length="598" mass="67688">MIIIIIIIIIILLLLLAGLAYFFLRRKKTATLAPVQPLAAVPATAVPEAHDMEAHDTEALPVLEDEQGAYQLIEQTRHVLRKTAIEGILEGKYWGELDMLTEPGFQHCRFYNFRLYEAHIYDLRRSPTNAPLPGTPISKEKLPDRLTASLQGDDRRFNANIHEPHVEEGAIVSQMLHQHDGHEVFGTMHAVIHGYLIDFIPETYVEKRYLHQHINFPPEPAVTNAPPVPTGYNQRNGAYVRSELVSTHQRQWGAWEYRPQHHHTDWATGCAELFIGIPLVMLSFILIGVLAPYWGIVLPLICILLALRLVPAAVWEWASRLALVAIAAVIVAGVFLTSHTHAVTGKVRPHTWRQTIRPAPATADQPSADFLISHYASWQGYNGQQYAGNLSVYNSAYQAARQYKHDLTVPSSSPRAYDEVLYRLKVKDEGQLGGVYQLFDSIQLQQQLSRKAFAEMIVCFVQQIPYSLVLPDSCDPALYADHFIRDQLTRPDAQCDGNERFGINTPVEFMATLKGDCDTRALLLYTMLAHYDYDLCLLSSEHYRHAVIAINLPYSGQYFDYQQTHYVCWETTAPNFQPGVLPAEVSNPAYWRISLKSK</sequence>
<reference evidence="2 3" key="1">
    <citation type="submission" date="2018-04" db="EMBL/GenBank/DDBJ databases">
        <title>Chitinophaga fuyangensis sp. nov., isolated from soil in a chemical factory.</title>
        <authorList>
            <person name="Chen K."/>
        </authorList>
    </citation>
    <scope>NUCLEOTIDE SEQUENCE [LARGE SCALE GENOMIC DNA]</scope>
    <source>
        <strain evidence="2 3">LY-1</strain>
    </source>
</reference>
<gene>
    <name evidence="2" type="ORF">DCC81_18835</name>
</gene>
<protein>
    <recommendedName>
        <fullName evidence="4">Transglutaminase-like domain-containing protein</fullName>
    </recommendedName>
</protein>
<feature type="transmembrane region" description="Helical" evidence="1">
    <location>
        <begin position="6"/>
        <end position="24"/>
    </location>
</feature>
<name>A0A2T7BJ17_9BACT</name>
<dbReference type="OrthoDB" id="614471at2"/>
<evidence type="ECO:0000313" key="3">
    <source>
        <dbReference type="Proteomes" id="UP000244450"/>
    </source>
</evidence>
<feature type="transmembrane region" description="Helical" evidence="1">
    <location>
        <begin position="293"/>
        <end position="310"/>
    </location>
</feature>
<dbReference type="AlphaFoldDB" id="A0A2T7BJ17"/>